<dbReference type="Proteomes" id="UP001620597">
    <property type="component" value="Unassembled WGS sequence"/>
</dbReference>
<evidence type="ECO:0000256" key="17">
    <source>
        <dbReference type="ARBA" id="ARBA00048623"/>
    </source>
</evidence>
<dbReference type="PANTHER" id="PTHR34148">
    <property type="entry name" value="ADENOSYLCOBINAMIDE-GDP RIBAZOLETRANSFERASE"/>
    <property type="match status" value="1"/>
</dbReference>
<evidence type="ECO:0000256" key="16">
    <source>
        <dbReference type="ARBA" id="ARBA00032853"/>
    </source>
</evidence>
<evidence type="ECO:0000313" key="20">
    <source>
        <dbReference type="EMBL" id="MFK4754013.1"/>
    </source>
</evidence>
<evidence type="ECO:0000256" key="8">
    <source>
        <dbReference type="ARBA" id="ARBA00022573"/>
    </source>
</evidence>
<evidence type="ECO:0000256" key="18">
    <source>
        <dbReference type="ARBA" id="ARBA00049504"/>
    </source>
</evidence>
<gene>
    <name evidence="19 20" type="primary">cobS</name>
    <name evidence="20" type="ORF">WG929_16500</name>
</gene>
<dbReference type="InterPro" id="IPR003805">
    <property type="entry name" value="CobS"/>
</dbReference>
<proteinExistence type="inferred from homology"/>
<feature type="transmembrane region" description="Helical" evidence="19">
    <location>
        <begin position="44"/>
        <end position="63"/>
    </location>
</feature>
<comment type="subcellular location">
    <subcellularLocation>
        <location evidence="2 19">Cell membrane</location>
        <topology evidence="2 19">Multi-pass membrane protein</topology>
    </subcellularLocation>
</comment>
<evidence type="ECO:0000256" key="13">
    <source>
        <dbReference type="ARBA" id="ARBA00023136"/>
    </source>
</evidence>
<dbReference type="PANTHER" id="PTHR34148:SF1">
    <property type="entry name" value="ADENOSYLCOBINAMIDE-GDP RIBAZOLETRANSFERASE"/>
    <property type="match status" value="1"/>
</dbReference>
<comment type="catalytic activity">
    <reaction evidence="18 19">
        <text>alpha-ribazole 5'-phosphate + adenosylcob(III)inamide-GDP = adenosylcob(III)alamin 5'-phosphate + GMP + H(+)</text>
        <dbReference type="Rhea" id="RHEA:23560"/>
        <dbReference type="ChEBI" id="CHEBI:15378"/>
        <dbReference type="ChEBI" id="CHEBI:57918"/>
        <dbReference type="ChEBI" id="CHEBI:58115"/>
        <dbReference type="ChEBI" id="CHEBI:60487"/>
        <dbReference type="ChEBI" id="CHEBI:60493"/>
        <dbReference type="EC" id="2.7.8.26"/>
    </reaction>
</comment>
<feature type="transmembrane region" description="Helical" evidence="19">
    <location>
        <begin position="117"/>
        <end position="138"/>
    </location>
</feature>
<protein>
    <recommendedName>
        <fullName evidence="6 19">Adenosylcobinamide-GDP ribazoletransferase</fullName>
        <ecNumber evidence="5 19">2.7.8.26</ecNumber>
    </recommendedName>
    <alternativeName>
        <fullName evidence="16 19">Cobalamin synthase</fullName>
    </alternativeName>
    <alternativeName>
        <fullName evidence="15 19">Cobalamin-5'-phosphate synthase</fullName>
    </alternativeName>
</protein>
<evidence type="ECO:0000256" key="12">
    <source>
        <dbReference type="ARBA" id="ARBA00022989"/>
    </source>
</evidence>
<name>A0ABW8NM47_9GAMM</name>
<organism evidence="20 21">
    <name type="scientific">Oceanobacter antarcticus</name>
    <dbReference type="NCBI Taxonomy" id="3133425"/>
    <lineage>
        <taxon>Bacteria</taxon>
        <taxon>Pseudomonadati</taxon>
        <taxon>Pseudomonadota</taxon>
        <taxon>Gammaproteobacteria</taxon>
        <taxon>Oceanospirillales</taxon>
        <taxon>Oceanospirillaceae</taxon>
        <taxon>Oceanobacter</taxon>
    </lineage>
</organism>
<evidence type="ECO:0000256" key="5">
    <source>
        <dbReference type="ARBA" id="ARBA00013200"/>
    </source>
</evidence>
<reference evidence="20 21" key="1">
    <citation type="submission" date="2024-03" db="EMBL/GenBank/DDBJ databases">
        <title>High-quality draft genome sequence of Oceanobacter sp. wDCs-4.</title>
        <authorList>
            <person name="Dong C."/>
        </authorList>
    </citation>
    <scope>NUCLEOTIDE SEQUENCE [LARGE SCALE GENOMIC DNA]</scope>
    <source>
        <strain evidence="21">wDCs-4</strain>
    </source>
</reference>
<evidence type="ECO:0000256" key="9">
    <source>
        <dbReference type="ARBA" id="ARBA00022679"/>
    </source>
</evidence>
<comment type="similarity">
    <text evidence="4 19">Belongs to the CobS family.</text>
</comment>
<dbReference type="GO" id="GO:0051073">
    <property type="term" value="F:adenosylcobinamide-GDP ribazoletransferase activity"/>
    <property type="evidence" value="ECO:0007669"/>
    <property type="project" value="UniProtKB-EC"/>
</dbReference>
<feature type="transmembrane region" description="Helical" evidence="19">
    <location>
        <begin position="70"/>
        <end position="88"/>
    </location>
</feature>
<evidence type="ECO:0000313" key="21">
    <source>
        <dbReference type="Proteomes" id="UP001620597"/>
    </source>
</evidence>
<comment type="catalytic activity">
    <reaction evidence="17 19">
        <text>alpha-ribazole + adenosylcob(III)inamide-GDP = adenosylcob(III)alamin + GMP + H(+)</text>
        <dbReference type="Rhea" id="RHEA:16049"/>
        <dbReference type="ChEBI" id="CHEBI:10329"/>
        <dbReference type="ChEBI" id="CHEBI:15378"/>
        <dbReference type="ChEBI" id="CHEBI:18408"/>
        <dbReference type="ChEBI" id="CHEBI:58115"/>
        <dbReference type="ChEBI" id="CHEBI:60487"/>
        <dbReference type="EC" id="2.7.8.26"/>
    </reaction>
</comment>
<sequence length="264" mass="28529">MAAMTLLLRQHGQRLQLALGFLTRLPMSRQLPYSTDNMHKALGYFPLVGWLLAGLLTVVFLLAEAGLGTLPAVCVLLITSLLLTGALHEDGLADCFDGFYGGLEQQHKLTILKDSRLGTYGSSALILALLFKFVLLVSLAGQGELLLALVIGYPFSRALAITHAQDLPYVSAPGSSKSDPLAQPMNAVLLAQVLITGTIGLLWLPFWSALTVIAAVVVMRQLLKQWMQKHLHGFTGDCLGAAQQLQELLIYTVLLALAQHGYLT</sequence>
<evidence type="ECO:0000256" key="1">
    <source>
        <dbReference type="ARBA" id="ARBA00001946"/>
    </source>
</evidence>
<comment type="function">
    <text evidence="14 19">Joins adenosylcobinamide-GDP and alpha-ribazole to generate adenosylcobalamin (Ado-cobalamin). Also synthesizes adenosylcobalamin 5'-phosphate from adenosylcobinamide-GDP and alpha-ribazole 5'-phosphate.</text>
</comment>
<evidence type="ECO:0000256" key="14">
    <source>
        <dbReference type="ARBA" id="ARBA00025228"/>
    </source>
</evidence>
<evidence type="ECO:0000256" key="19">
    <source>
        <dbReference type="HAMAP-Rule" id="MF_00719"/>
    </source>
</evidence>
<keyword evidence="21" id="KW-1185">Reference proteome</keyword>
<evidence type="ECO:0000256" key="11">
    <source>
        <dbReference type="ARBA" id="ARBA00022842"/>
    </source>
</evidence>
<evidence type="ECO:0000256" key="2">
    <source>
        <dbReference type="ARBA" id="ARBA00004651"/>
    </source>
</evidence>
<evidence type="ECO:0000256" key="15">
    <source>
        <dbReference type="ARBA" id="ARBA00032605"/>
    </source>
</evidence>
<comment type="pathway">
    <text evidence="3 19">Cofactor biosynthesis; adenosylcobalamin biosynthesis; adenosylcobalamin from cob(II)yrinate a,c-diamide: step 7/7.</text>
</comment>
<keyword evidence="10 19" id="KW-0812">Transmembrane</keyword>
<dbReference type="EC" id="2.7.8.26" evidence="5 19"/>
<feature type="transmembrane region" description="Helical" evidence="19">
    <location>
        <begin position="145"/>
        <end position="165"/>
    </location>
</feature>
<keyword evidence="12 19" id="KW-1133">Transmembrane helix</keyword>
<comment type="caution">
    <text evidence="20">The sequence shown here is derived from an EMBL/GenBank/DDBJ whole genome shotgun (WGS) entry which is preliminary data.</text>
</comment>
<feature type="transmembrane region" description="Helical" evidence="19">
    <location>
        <begin position="185"/>
        <end position="218"/>
    </location>
</feature>
<dbReference type="RefSeq" id="WP_369854625.1">
    <property type="nucleotide sequence ID" value="NZ_JBBKTX010000023.1"/>
</dbReference>
<dbReference type="Pfam" id="PF02654">
    <property type="entry name" value="CobS"/>
    <property type="match status" value="1"/>
</dbReference>
<keyword evidence="9 19" id="KW-0808">Transferase</keyword>
<evidence type="ECO:0000256" key="7">
    <source>
        <dbReference type="ARBA" id="ARBA00022475"/>
    </source>
</evidence>
<dbReference type="EMBL" id="JBBKTX010000023">
    <property type="protein sequence ID" value="MFK4754013.1"/>
    <property type="molecule type" value="Genomic_DNA"/>
</dbReference>
<evidence type="ECO:0000256" key="6">
    <source>
        <dbReference type="ARBA" id="ARBA00015850"/>
    </source>
</evidence>
<keyword evidence="8 19" id="KW-0169">Cobalamin biosynthesis</keyword>
<accession>A0ABW8NM47</accession>
<comment type="cofactor">
    <cofactor evidence="1 19">
        <name>Mg(2+)</name>
        <dbReference type="ChEBI" id="CHEBI:18420"/>
    </cofactor>
</comment>
<keyword evidence="7 19" id="KW-1003">Cell membrane</keyword>
<dbReference type="HAMAP" id="MF_00719">
    <property type="entry name" value="CobS"/>
    <property type="match status" value="1"/>
</dbReference>
<dbReference type="NCBIfam" id="TIGR00317">
    <property type="entry name" value="cobS"/>
    <property type="match status" value="1"/>
</dbReference>
<keyword evidence="11 19" id="KW-0460">Magnesium</keyword>
<evidence type="ECO:0000256" key="4">
    <source>
        <dbReference type="ARBA" id="ARBA00010561"/>
    </source>
</evidence>
<evidence type="ECO:0000256" key="10">
    <source>
        <dbReference type="ARBA" id="ARBA00022692"/>
    </source>
</evidence>
<keyword evidence="13 19" id="KW-0472">Membrane</keyword>
<evidence type="ECO:0000256" key="3">
    <source>
        <dbReference type="ARBA" id="ARBA00004663"/>
    </source>
</evidence>